<sequence>MVGKRAFKPSPDPFGIAGDYVAGVRLFESREYREMALKFEEKPSQEVIDKLKDAGYRYQAQNKAWTHRLTPENAMSVRIDAEKLFNEVAGMIRSEKGINHGYGGRV</sequence>
<proteinExistence type="predicted"/>
<accession>A0A2Z3H078</accession>
<evidence type="ECO:0000313" key="1">
    <source>
        <dbReference type="EMBL" id="AWM36996.1"/>
    </source>
</evidence>
<organism evidence="1 2">
    <name type="scientific">Gemmata obscuriglobus</name>
    <dbReference type="NCBI Taxonomy" id="114"/>
    <lineage>
        <taxon>Bacteria</taxon>
        <taxon>Pseudomonadati</taxon>
        <taxon>Planctomycetota</taxon>
        <taxon>Planctomycetia</taxon>
        <taxon>Gemmatales</taxon>
        <taxon>Gemmataceae</taxon>
        <taxon>Gemmata</taxon>
    </lineage>
</organism>
<name>A0A2Z3H078_9BACT</name>
<dbReference type="KEGG" id="gog:C1280_08160"/>
<dbReference type="Proteomes" id="UP000245802">
    <property type="component" value="Chromosome"/>
</dbReference>
<dbReference type="AlphaFoldDB" id="A0A2Z3H078"/>
<keyword evidence="2" id="KW-1185">Reference proteome</keyword>
<evidence type="ECO:0000313" key="2">
    <source>
        <dbReference type="Proteomes" id="UP000245802"/>
    </source>
</evidence>
<protein>
    <submittedName>
        <fullName evidence="1">Uncharacterized protein</fullName>
    </submittedName>
</protein>
<dbReference type="EMBL" id="CP025958">
    <property type="protein sequence ID" value="AWM36996.1"/>
    <property type="molecule type" value="Genomic_DNA"/>
</dbReference>
<gene>
    <name evidence="1" type="ORF">C1280_08160</name>
</gene>
<reference evidence="1 2" key="1">
    <citation type="submission" date="2018-01" db="EMBL/GenBank/DDBJ databases">
        <title>G. obscuriglobus.</title>
        <authorList>
            <person name="Franke J."/>
            <person name="Blomberg W."/>
            <person name="Selmecki A."/>
        </authorList>
    </citation>
    <scope>NUCLEOTIDE SEQUENCE [LARGE SCALE GENOMIC DNA]</scope>
    <source>
        <strain evidence="1 2">DSM 5831</strain>
    </source>
</reference>